<keyword evidence="7" id="KW-0436">Ligase</keyword>
<evidence type="ECO:0000256" key="2">
    <source>
        <dbReference type="ARBA" id="ARBA00022692"/>
    </source>
</evidence>
<feature type="transmembrane region" description="Helical" evidence="5">
    <location>
        <begin position="325"/>
        <end position="343"/>
    </location>
</feature>
<dbReference type="PANTHER" id="PTHR37422:SF13">
    <property type="entry name" value="LIPOPOLYSACCHARIDE BIOSYNTHESIS PROTEIN PA4999-RELATED"/>
    <property type="match status" value="1"/>
</dbReference>
<dbReference type="RefSeq" id="WP_075697566.1">
    <property type="nucleotide sequence ID" value="NZ_CP074128.1"/>
</dbReference>
<evidence type="ECO:0000256" key="3">
    <source>
        <dbReference type="ARBA" id="ARBA00022989"/>
    </source>
</evidence>
<keyword evidence="8" id="KW-1185">Reference proteome</keyword>
<feature type="transmembrane region" description="Helical" evidence="5">
    <location>
        <begin position="389"/>
        <end position="406"/>
    </location>
</feature>
<protein>
    <submittedName>
        <fullName evidence="7">O-antigen ligase family protein</fullName>
    </submittedName>
</protein>
<feature type="transmembrane region" description="Helical" evidence="5">
    <location>
        <begin position="166"/>
        <end position="182"/>
    </location>
</feature>
<dbReference type="Pfam" id="PF04932">
    <property type="entry name" value="Wzy_C"/>
    <property type="match status" value="1"/>
</dbReference>
<feature type="transmembrane region" description="Helical" evidence="5">
    <location>
        <begin position="91"/>
        <end position="112"/>
    </location>
</feature>
<evidence type="ECO:0000313" key="7">
    <source>
        <dbReference type="EMBL" id="QUS58927.1"/>
    </source>
</evidence>
<feature type="transmembrane region" description="Helical" evidence="5">
    <location>
        <begin position="124"/>
        <end position="146"/>
    </location>
</feature>
<feature type="transmembrane region" description="Helical" evidence="5">
    <location>
        <begin position="68"/>
        <end position="85"/>
    </location>
</feature>
<name>A0ABX8AV15_9HYPH</name>
<accession>A0ABX8AV15</accession>
<dbReference type="PANTHER" id="PTHR37422">
    <property type="entry name" value="TEICHURONIC ACID BIOSYNTHESIS PROTEIN TUAE"/>
    <property type="match status" value="1"/>
</dbReference>
<proteinExistence type="predicted"/>
<sequence length="427" mass="47245">MTISTRKLSLFAVWLATVAAGLTKTLAPPGQGVGGRISIGDLLLIMLIGLAFLMIMKNRGRIRITRHYLSILPLFAAFFISGTFADHQQGAYIELCVHIFAVLFSLALLNLLPEKMDVLFARQLTFAILLGAAIMAAYGIVVLFFFPHLNPVVGGLAGSFRNTGQAGNYFLVFSTIGLAAILSGLLPRTFFNASMVLTILLALILTGKRASLVGLIAGFLLLLLVLMFVSRKSSDARVGSMFVITSIVVGVVAFFAISMSLSMVEGAMWRLEAKFTKAGLENFSSGFYFSNLIAGFTAFSDRPILGVGLGNIEDVYHEFEIHSTYVALLATSGVVGFLTYMFFLYNVMKSVFILSWSNQVERFLVFFFPLLIGQASAWMYTYSVRKREFWITIFLIATFSMIRKRVRMNNEEQSMAVSIKVHRVKHH</sequence>
<dbReference type="EMBL" id="CP074128">
    <property type="protein sequence ID" value="QUS58927.1"/>
    <property type="molecule type" value="Genomic_DNA"/>
</dbReference>
<dbReference type="InterPro" id="IPR051533">
    <property type="entry name" value="WaaL-like"/>
</dbReference>
<evidence type="ECO:0000313" key="8">
    <source>
        <dbReference type="Proteomes" id="UP000680706"/>
    </source>
</evidence>
<feature type="transmembrane region" description="Helical" evidence="5">
    <location>
        <begin position="241"/>
        <end position="261"/>
    </location>
</feature>
<reference evidence="7 8" key="1">
    <citation type="journal article" date="2021" name="Angew. Chem. Int. Ed. Engl.">
        <title>A novel family of nonribosomal peptides modulate collective behavior in Pseudovibrio bacteria isolated from marine sponges.</title>
        <authorList>
            <person name="Ioca L.P."/>
            <person name="Dai Y."/>
            <person name="Kunakom S."/>
            <person name="Diaz-Espinosa J."/>
            <person name="Krunic A."/>
            <person name="Crnkovic C.M."/>
            <person name="Orjala J."/>
            <person name="Sanchez L.M."/>
            <person name="Ferreira A.G."/>
            <person name="Berlinck R.G.S."/>
            <person name="Eustaquio A.S."/>
        </authorList>
    </citation>
    <scope>NUCLEOTIDE SEQUENCE [LARGE SCALE GENOMIC DNA]</scope>
    <source>
        <strain evidence="7 8">Ab134</strain>
        <plasmid evidence="7 8">pAb134-02</plasmid>
    </source>
</reference>
<organism evidence="7 8">
    <name type="scientific">Pseudovibrio brasiliensis</name>
    <dbReference type="NCBI Taxonomy" id="1898042"/>
    <lineage>
        <taxon>Bacteria</taxon>
        <taxon>Pseudomonadati</taxon>
        <taxon>Pseudomonadota</taxon>
        <taxon>Alphaproteobacteria</taxon>
        <taxon>Hyphomicrobiales</taxon>
        <taxon>Stappiaceae</taxon>
        <taxon>Pseudovibrio</taxon>
    </lineage>
</organism>
<feature type="domain" description="O-antigen ligase-related" evidence="6">
    <location>
        <begin position="196"/>
        <end position="340"/>
    </location>
</feature>
<keyword evidence="2 5" id="KW-0812">Transmembrane</keyword>
<evidence type="ECO:0000259" key="6">
    <source>
        <dbReference type="Pfam" id="PF04932"/>
    </source>
</evidence>
<feature type="transmembrane region" description="Helical" evidence="5">
    <location>
        <begin position="37"/>
        <end position="56"/>
    </location>
</feature>
<feature type="transmembrane region" description="Helical" evidence="5">
    <location>
        <begin position="363"/>
        <end position="383"/>
    </location>
</feature>
<dbReference type="GO" id="GO:0016874">
    <property type="term" value="F:ligase activity"/>
    <property type="evidence" value="ECO:0007669"/>
    <property type="project" value="UniProtKB-KW"/>
</dbReference>
<geneLocation type="plasmid" evidence="7 8">
    <name>pAb134-02</name>
</geneLocation>
<evidence type="ECO:0000256" key="1">
    <source>
        <dbReference type="ARBA" id="ARBA00004141"/>
    </source>
</evidence>
<evidence type="ECO:0000256" key="4">
    <source>
        <dbReference type="ARBA" id="ARBA00023136"/>
    </source>
</evidence>
<dbReference type="InterPro" id="IPR007016">
    <property type="entry name" value="O-antigen_ligase-rel_domated"/>
</dbReference>
<evidence type="ECO:0000256" key="5">
    <source>
        <dbReference type="SAM" id="Phobius"/>
    </source>
</evidence>
<keyword evidence="3 5" id="KW-1133">Transmembrane helix</keyword>
<keyword evidence="7" id="KW-0614">Plasmid</keyword>
<comment type="subcellular location">
    <subcellularLocation>
        <location evidence="1">Membrane</location>
        <topology evidence="1">Multi-pass membrane protein</topology>
    </subcellularLocation>
</comment>
<feature type="transmembrane region" description="Helical" evidence="5">
    <location>
        <begin position="212"/>
        <end position="229"/>
    </location>
</feature>
<keyword evidence="4 5" id="KW-0472">Membrane</keyword>
<feature type="transmembrane region" description="Helical" evidence="5">
    <location>
        <begin position="189"/>
        <end position="206"/>
    </location>
</feature>
<gene>
    <name evidence="7" type="ORF">KGB56_24705</name>
</gene>
<dbReference type="Proteomes" id="UP000680706">
    <property type="component" value="Plasmid pAb134-02"/>
</dbReference>